<reference evidence="2 3" key="1">
    <citation type="submission" date="2024-02" db="EMBL/GenBank/DDBJ databases">
        <title>High-quality chromosome-scale genome assembly of Pensacola bahiagrass (Paspalum notatum Flugge var. saurae).</title>
        <authorList>
            <person name="Vega J.M."/>
            <person name="Podio M."/>
            <person name="Orjuela J."/>
            <person name="Siena L.A."/>
            <person name="Pessino S.C."/>
            <person name="Combes M.C."/>
            <person name="Mariac C."/>
            <person name="Albertini E."/>
            <person name="Pupilli F."/>
            <person name="Ortiz J.P.A."/>
            <person name="Leblanc O."/>
        </authorList>
    </citation>
    <scope>NUCLEOTIDE SEQUENCE [LARGE SCALE GENOMIC DNA]</scope>
    <source>
        <strain evidence="2">R1</strain>
        <tissue evidence="2">Leaf</tissue>
    </source>
</reference>
<dbReference type="EMBL" id="CP144751">
    <property type="protein sequence ID" value="WVZ85387.1"/>
    <property type="molecule type" value="Genomic_DNA"/>
</dbReference>
<feature type="compositionally biased region" description="Low complexity" evidence="1">
    <location>
        <begin position="23"/>
        <end position="34"/>
    </location>
</feature>
<name>A0AAQ3U7J4_PASNO</name>
<proteinExistence type="predicted"/>
<organism evidence="2 3">
    <name type="scientific">Paspalum notatum var. saurae</name>
    <dbReference type="NCBI Taxonomy" id="547442"/>
    <lineage>
        <taxon>Eukaryota</taxon>
        <taxon>Viridiplantae</taxon>
        <taxon>Streptophyta</taxon>
        <taxon>Embryophyta</taxon>
        <taxon>Tracheophyta</taxon>
        <taxon>Spermatophyta</taxon>
        <taxon>Magnoliopsida</taxon>
        <taxon>Liliopsida</taxon>
        <taxon>Poales</taxon>
        <taxon>Poaceae</taxon>
        <taxon>PACMAD clade</taxon>
        <taxon>Panicoideae</taxon>
        <taxon>Andropogonodae</taxon>
        <taxon>Paspaleae</taxon>
        <taxon>Paspalinae</taxon>
        <taxon>Paspalum</taxon>
    </lineage>
</organism>
<feature type="region of interest" description="Disordered" evidence="1">
    <location>
        <begin position="1"/>
        <end position="89"/>
    </location>
</feature>
<feature type="compositionally biased region" description="Basic and acidic residues" evidence="1">
    <location>
        <begin position="63"/>
        <end position="82"/>
    </location>
</feature>
<keyword evidence="3" id="KW-1185">Reference proteome</keyword>
<sequence>MSPLPPPTPTRHGTPCAPRINRAVDSASDSASDIGESRGRRAEAGRGGIERGSEEAAGGHGRGCFDGKKADEAAEHAAEEGARPPASGAAAVVHPGGGIMGCVVAAALGFDGGADADADGRERGRRMCCHAHRF</sequence>
<feature type="compositionally biased region" description="Basic and acidic residues" evidence="1">
    <location>
        <begin position="35"/>
        <end position="54"/>
    </location>
</feature>
<protein>
    <submittedName>
        <fullName evidence="2">Uncharacterized protein</fullName>
    </submittedName>
</protein>
<gene>
    <name evidence="2" type="ORF">U9M48_032323</name>
</gene>
<dbReference type="AlphaFoldDB" id="A0AAQ3U7J4"/>
<evidence type="ECO:0000256" key="1">
    <source>
        <dbReference type="SAM" id="MobiDB-lite"/>
    </source>
</evidence>
<accession>A0AAQ3U7J4</accession>
<evidence type="ECO:0000313" key="3">
    <source>
        <dbReference type="Proteomes" id="UP001341281"/>
    </source>
</evidence>
<evidence type="ECO:0000313" key="2">
    <source>
        <dbReference type="EMBL" id="WVZ85387.1"/>
    </source>
</evidence>
<dbReference type="Proteomes" id="UP001341281">
    <property type="component" value="Chromosome 07"/>
</dbReference>